<dbReference type="EMBL" id="CANHGI010000006">
    <property type="protein sequence ID" value="CAI5454957.1"/>
    <property type="molecule type" value="Genomic_DNA"/>
</dbReference>
<comment type="similarity">
    <text evidence="2">Belongs to the peptidase S54 family.</text>
</comment>
<comment type="caution">
    <text evidence="8">The sequence shown here is derived from an EMBL/GenBank/DDBJ whole genome shotgun (WGS) entry which is preliminary data.</text>
</comment>
<feature type="transmembrane region" description="Helical" evidence="6">
    <location>
        <begin position="192"/>
        <end position="215"/>
    </location>
</feature>
<evidence type="ECO:0000256" key="2">
    <source>
        <dbReference type="ARBA" id="ARBA00009045"/>
    </source>
</evidence>
<feature type="transmembrane region" description="Helical" evidence="6">
    <location>
        <begin position="58"/>
        <end position="77"/>
    </location>
</feature>
<evidence type="ECO:0000256" key="5">
    <source>
        <dbReference type="ARBA" id="ARBA00023136"/>
    </source>
</evidence>
<dbReference type="Proteomes" id="UP001152747">
    <property type="component" value="Unassembled WGS sequence"/>
</dbReference>
<keyword evidence="9" id="KW-1185">Reference proteome</keyword>
<feature type="transmembrane region" description="Helical" evidence="6">
    <location>
        <begin position="261"/>
        <end position="280"/>
    </location>
</feature>
<evidence type="ECO:0000256" key="4">
    <source>
        <dbReference type="ARBA" id="ARBA00022989"/>
    </source>
</evidence>
<feature type="domain" description="Peptidase S54 rhomboid" evidence="7">
    <location>
        <begin position="99"/>
        <end position="216"/>
    </location>
</feature>
<name>A0A9P1J1H5_9PELO</name>
<evidence type="ECO:0000256" key="1">
    <source>
        <dbReference type="ARBA" id="ARBA00004141"/>
    </source>
</evidence>
<dbReference type="PANTHER" id="PTHR45840">
    <property type="entry name" value="RHOMBOID-RELATED PROTEIN"/>
    <property type="match status" value="1"/>
</dbReference>
<evidence type="ECO:0000313" key="9">
    <source>
        <dbReference type="Proteomes" id="UP001152747"/>
    </source>
</evidence>
<evidence type="ECO:0000313" key="8">
    <source>
        <dbReference type="EMBL" id="CAI5454957.1"/>
    </source>
</evidence>
<dbReference type="Pfam" id="PF01694">
    <property type="entry name" value="Rhomboid"/>
    <property type="match status" value="1"/>
</dbReference>
<dbReference type="InterPro" id="IPR022764">
    <property type="entry name" value="Peptidase_S54_rhomboid_dom"/>
</dbReference>
<accession>A0A9P1J1H5</accession>
<sequence length="289" mass="33555">MLPKGENADDVLLESNAEREAQKYLFLNKTLIFIATLVTSKDQLKEAENNIKNRSWTFPPFILTFFTLFTIILYIIVNVHSGKQCTGIFVSSNAYETLIWQHLTHVFLHLDYWDFAHNIFSQIFIGIPLEIAFGSEIIASTFVAGAVLPEIVTLAVFENGYVCGSFSVDNVLVFISLTNWVMNRKTMEKKHWNFGIISILFIHTIIDIIRSIYSFNRSTNYVLVTLTVYTFTFYCYTGFIGFFIGYFLINKKCKNVNESCRMRVSIYGFAMFSLFVPIIYRETKRHYYN</sequence>
<dbReference type="AlphaFoldDB" id="A0A9P1J1H5"/>
<dbReference type="SUPFAM" id="SSF144091">
    <property type="entry name" value="Rhomboid-like"/>
    <property type="match status" value="1"/>
</dbReference>
<dbReference type="GO" id="GO:0016020">
    <property type="term" value="C:membrane"/>
    <property type="evidence" value="ECO:0007669"/>
    <property type="project" value="UniProtKB-SubCell"/>
</dbReference>
<reference evidence="8" key="1">
    <citation type="submission" date="2022-11" db="EMBL/GenBank/DDBJ databases">
        <authorList>
            <person name="Kikuchi T."/>
        </authorList>
    </citation>
    <scope>NUCLEOTIDE SEQUENCE</scope>
    <source>
        <strain evidence="8">PS1010</strain>
    </source>
</reference>
<comment type="subcellular location">
    <subcellularLocation>
        <location evidence="1">Membrane</location>
        <topology evidence="1">Multi-pass membrane protein</topology>
    </subcellularLocation>
</comment>
<dbReference type="InterPro" id="IPR035952">
    <property type="entry name" value="Rhomboid-like_sf"/>
</dbReference>
<proteinExistence type="inferred from homology"/>
<dbReference type="Gene3D" id="1.20.1540.10">
    <property type="entry name" value="Rhomboid-like"/>
    <property type="match status" value="1"/>
</dbReference>
<dbReference type="PANTHER" id="PTHR45840:SF2">
    <property type="entry name" value="PROTEIN RHOMBOID-RELATED"/>
    <property type="match status" value="1"/>
</dbReference>
<keyword evidence="4 6" id="KW-1133">Transmembrane helix</keyword>
<protein>
    <recommendedName>
        <fullName evidence="7">Peptidase S54 rhomboid domain-containing protein</fullName>
    </recommendedName>
</protein>
<organism evidence="8 9">
    <name type="scientific">Caenorhabditis angaria</name>
    <dbReference type="NCBI Taxonomy" id="860376"/>
    <lineage>
        <taxon>Eukaryota</taxon>
        <taxon>Metazoa</taxon>
        <taxon>Ecdysozoa</taxon>
        <taxon>Nematoda</taxon>
        <taxon>Chromadorea</taxon>
        <taxon>Rhabditida</taxon>
        <taxon>Rhabditina</taxon>
        <taxon>Rhabditomorpha</taxon>
        <taxon>Rhabditoidea</taxon>
        <taxon>Rhabditidae</taxon>
        <taxon>Peloderinae</taxon>
        <taxon>Caenorhabditis</taxon>
    </lineage>
</organism>
<keyword evidence="5 6" id="KW-0472">Membrane</keyword>
<evidence type="ECO:0000256" key="6">
    <source>
        <dbReference type="SAM" id="Phobius"/>
    </source>
</evidence>
<feature type="transmembrane region" description="Helical" evidence="6">
    <location>
        <begin position="221"/>
        <end position="249"/>
    </location>
</feature>
<dbReference type="InterPro" id="IPR051739">
    <property type="entry name" value="Rhomboid_IM_Serine_Proteases"/>
</dbReference>
<gene>
    <name evidence="8" type="ORF">CAMP_LOCUS17594</name>
</gene>
<evidence type="ECO:0000256" key="3">
    <source>
        <dbReference type="ARBA" id="ARBA00022692"/>
    </source>
</evidence>
<evidence type="ECO:0000259" key="7">
    <source>
        <dbReference type="Pfam" id="PF01694"/>
    </source>
</evidence>
<keyword evidence="3 6" id="KW-0812">Transmembrane</keyword>
<dbReference type="GO" id="GO:0004252">
    <property type="term" value="F:serine-type endopeptidase activity"/>
    <property type="evidence" value="ECO:0007669"/>
    <property type="project" value="InterPro"/>
</dbReference>